<keyword evidence="3" id="KW-1185">Reference proteome</keyword>
<accession>A0A9W9XK96</accession>
<dbReference type="GO" id="GO:0016491">
    <property type="term" value="F:oxidoreductase activity"/>
    <property type="evidence" value="ECO:0007669"/>
    <property type="project" value="TreeGrafter"/>
</dbReference>
<dbReference type="InterPro" id="IPR002347">
    <property type="entry name" value="SDR_fam"/>
</dbReference>
<reference evidence="2" key="2">
    <citation type="journal article" date="2023" name="IMA Fungus">
        <title>Comparative genomic study of the Penicillium genus elucidates a diverse pangenome and 15 lateral gene transfer events.</title>
        <authorList>
            <person name="Petersen C."/>
            <person name="Sorensen T."/>
            <person name="Nielsen M.R."/>
            <person name="Sondergaard T.E."/>
            <person name="Sorensen J.L."/>
            <person name="Fitzpatrick D.A."/>
            <person name="Frisvad J.C."/>
            <person name="Nielsen K.L."/>
        </authorList>
    </citation>
    <scope>NUCLEOTIDE SEQUENCE</scope>
    <source>
        <strain evidence="2">IBT 29495</strain>
    </source>
</reference>
<evidence type="ECO:0000313" key="2">
    <source>
        <dbReference type="EMBL" id="KAJ5494538.1"/>
    </source>
</evidence>
<comment type="similarity">
    <text evidence="1">Belongs to the short-chain dehydrogenases/reductases (SDR) family.</text>
</comment>
<dbReference type="Proteomes" id="UP001149954">
    <property type="component" value="Unassembled WGS sequence"/>
</dbReference>
<protein>
    <submittedName>
        <fullName evidence="2">Short-chain dehydrogenase/reductase SDR</fullName>
    </submittedName>
</protein>
<dbReference type="AlphaFoldDB" id="A0A9W9XK96"/>
<evidence type="ECO:0000256" key="1">
    <source>
        <dbReference type="ARBA" id="ARBA00006484"/>
    </source>
</evidence>
<dbReference type="Gene3D" id="3.40.50.720">
    <property type="entry name" value="NAD(P)-binding Rossmann-like Domain"/>
    <property type="match status" value="1"/>
</dbReference>
<sequence>MLPEAHGFALVTPASRGLGLVFAQQLLTRTEIPVIATARKNCDEVQERLLSSKGMPKDAKERLRVLQVDVTDESTISAMADTIRQEYPNTPLRLGLTIPGILHAEKSPSKIDSANALDSFKVNSLGPLLLMKHLSPFVPLKMSPEFPTTEASSAIDSPGPLFLPSHAIYAMMAARVGSISDNALGGWYSYRASKAAVFQLAKTFDLHLRAKSAQRAIAVALHPGTVHTDFTKDYWGSREMLEPAQAAEKLLEVLVGLSSDAEGGRGRCWDWKGKEILP</sequence>
<comment type="caution">
    <text evidence="2">The sequence shown here is derived from an EMBL/GenBank/DDBJ whole genome shotgun (WGS) entry which is preliminary data.</text>
</comment>
<dbReference type="OrthoDB" id="5296at2759"/>
<dbReference type="PANTHER" id="PTHR43544">
    <property type="entry name" value="SHORT-CHAIN DEHYDROGENASE/REDUCTASE"/>
    <property type="match status" value="1"/>
</dbReference>
<gene>
    <name evidence="2" type="ORF">N7463_010625</name>
</gene>
<dbReference type="InterPro" id="IPR051468">
    <property type="entry name" value="Fungal_SecMetab_SDRs"/>
</dbReference>
<dbReference type="PRINTS" id="PR00081">
    <property type="entry name" value="GDHRDH"/>
</dbReference>
<name>A0A9W9XK96_9EURO</name>
<evidence type="ECO:0000313" key="3">
    <source>
        <dbReference type="Proteomes" id="UP001149954"/>
    </source>
</evidence>
<proteinExistence type="inferred from homology"/>
<organism evidence="2 3">
    <name type="scientific">Penicillium fimorum</name>
    <dbReference type="NCBI Taxonomy" id="1882269"/>
    <lineage>
        <taxon>Eukaryota</taxon>
        <taxon>Fungi</taxon>
        <taxon>Dikarya</taxon>
        <taxon>Ascomycota</taxon>
        <taxon>Pezizomycotina</taxon>
        <taxon>Eurotiomycetes</taxon>
        <taxon>Eurotiomycetidae</taxon>
        <taxon>Eurotiales</taxon>
        <taxon>Aspergillaceae</taxon>
        <taxon>Penicillium</taxon>
    </lineage>
</organism>
<dbReference type="InterPro" id="IPR036291">
    <property type="entry name" value="NAD(P)-bd_dom_sf"/>
</dbReference>
<dbReference type="PANTHER" id="PTHR43544:SF12">
    <property type="entry name" value="NAD(P)-BINDING ROSSMANN-FOLD SUPERFAMILY PROTEIN"/>
    <property type="match status" value="1"/>
</dbReference>
<reference evidence="2" key="1">
    <citation type="submission" date="2022-12" db="EMBL/GenBank/DDBJ databases">
        <authorList>
            <person name="Petersen C."/>
        </authorList>
    </citation>
    <scope>NUCLEOTIDE SEQUENCE</scope>
    <source>
        <strain evidence="2">IBT 29495</strain>
    </source>
</reference>
<dbReference type="GO" id="GO:0005737">
    <property type="term" value="C:cytoplasm"/>
    <property type="evidence" value="ECO:0007669"/>
    <property type="project" value="TreeGrafter"/>
</dbReference>
<dbReference type="Pfam" id="PF00106">
    <property type="entry name" value="adh_short"/>
    <property type="match status" value="1"/>
</dbReference>
<dbReference type="EMBL" id="JAPWDS010000006">
    <property type="protein sequence ID" value="KAJ5494538.1"/>
    <property type="molecule type" value="Genomic_DNA"/>
</dbReference>
<dbReference type="SUPFAM" id="SSF51735">
    <property type="entry name" value="NAD(P)-binding Rossmann-fold domains"/>
    <property type="match status" value="1"/>
</dbReference>